<dbReference type="Gene3D" id="3.40.630.30">
    <property type="match status" value="1"/>
</dbReference>
<evidence type="ECO:0000313" key="5">
    <source>
        <dbReference type="Proteomes" id="UP000291236"/>
    </source>
</evidence>
<name>A0A4P2VP21_FLUSA</name>
<evidence type="ECO:0000256" key="1">
    <source>
        <dbReference type="ARBA" id="ARBA00022679"/>
    </source>
</evidence>
<dbReference type="Proteomes" id="UP000291236">
    <property type="component" value="Chromosome"/>
</dbReference>
<protein>
    <submittedName>
        <fullName evidence="4">N-acetyltransferase</fullName>
    </submittedName>
</protein>
<dbReference type="InterPro" id="IPR050832">
    <property type="entry name" value="Bact_Acetyltransf"/>
</dbReference>
<dbReference type="SUPFAM" id="SSF55729">
    <property type="entry name" value="Acyl-CoA N-acyltransferases (Nat)"/>
    <property type="match status" value="1"/>
</dbReference>
<dbReference type="GO" id="GO:0016747">
    <property type="term" value="F:acyltransferase activity, transferring groups other than amino-acyl groups"/>
    <property type="evidence" value="ECO:0007669"/>
    <property type="project" value="InterPro"/>
</dbReference>
<keyword evidence="2" id="KW-0012">Acyltransferase</keyword>
<keyword evidence="5" id="KW-1185">Reference proteome</keyword>
<feature type="domain" description="N-acetyltransferase" evidence="3">
    <location>
        <begin position="7"/>
        <end position="153"/>
    </location>
</feature>
<dbReference type="PANTHER" id="PTHR43877:SF2">
    <property type="entry name" value="AMINOALKYLPHOSPHONATE N-ACETYLTRANSFERASE-RELATED"/>
    <property type="match status" value="1"/>
</dbReference>
<dbReference type="PROSITE" id="PS51186">
    <property type="entry name" value="GNAT"/>
    <property type="match status" value="1"/>
</dbReference>
<dbReference type="AlphaFoldDB" id="A0A4P2VP21"/>
<dbReference type="RefSeq" id="WP_130610593.1">
    <property type="nucleotide sequence ID" value="NZ_AP019368.1"/>
</dbReference>
<dbReference type="InterPro" id="IPR000182">
    <property type="entry name" value="GNAT_dom"/>
</dbReference>
<organism evidence="4 5">
    <name type="scientific">Fluviispira sanaruensis</name>
    <dbReference type="NCBI Taxonomy" id="2493639"/>
    <lineage>
        <taxon>Bacteria</taxon>
        <taxon>Pseudomonadati</taxon>
        <taxon>Bdellovibrionota</taxon>
        <taxon>Oligoflexia</taxon>
        <taxon>Silvanigrellales</taxon>
        <taxon>Silvanigrellaceae</taxon>
        <taxon>Fluviispira</taxon>
    </lineage>
</organism>
<dbReference type="PANTHER" id="PTHR43877">
    <property type="entry name" value="AMINOALKYLPHOSPHONATE N-ACETYLTRANSFERASE-RELATED-RELATED"/>
    <property type="match status" value="1"/>
</dbReference>
<reference evidence="4 5" key="1">
    <citation type="submission" date="2018-12" db="EMBL/GenBank/DDBJ databases">
        <title>Rubrispira sanarue gen. nov., sp., nov., a member of the order Silvanigrellales, isolated from a brackish lake in Hamamatsu Japan.</title>
        <authorList>
            <person name="Maejima Y."/>
            <person name="Iino T."/>
            <person name="Muraguchi Y."/>
            <person name="Fukuda K."/>
            <person name="Nojiri H."/>
            <person name="Ohkuma M."/>
            <person name="Moriuchi R."/>
            <person name="Dohra H."/>
            <person name="Kimbara K."/>
            <person name="Shintani M."/>
        </authorList>
    </citation>
    <scope>NUCLEOTIDE SEQUENCE [LARGE SCALE GENOMIC DNA]</scope>
    <source>
        <strain evidence="4 5">RF1110005</strain>
    </source>
</reference>
<dbReference type="KEGG" id="sbf:JCM31447_23230"/>
<dbReference type="CDD" id="cd04301">
    <property type="entry name" value="NAT_SF"/>
    <property type="match status" value="1"/>
</dbReference>
<dbReference type="EMBL" id="AP019368">
    <property type="protein sequence ID" value="BBH53870.1"/>
    <property type="molecule type" value="Genomic_DNA"/>
</dbReference>
<proteinExistence type="predicted"/>
<evidence type="ECO:0000259" key="3">
    <source>
        <dbReference type="PROSITE" id="PS51186"/>
    </source>
</evidence>
<evidence type="ECO:0000256" key="2">
    <source>
        <dbReference type="ARBA" id="ARBA00023315"/>
    </source>
</evidence>
<gene>
    <name evidence="4" type="ORF">JCM31447_23230</name>
</gene>
<accession>A0A4P2VP21</accession>
<dbReference type="OrthoDB" id="9789603at2"/>
<keyword evidence="1 4" id="KW-0808">Transferase</keyword>
<dbReference type="InterPro" id="IPR016181">
    <property type="entry name" value="Acyl_CoA_acyltransferase"/>
</dbReference>
<evidence type="ECO:0000313" key="4">
    <source>
        <dbReference type="EMBL" id="BBH53870.1"/>
    </source>
</evidence>
<dbReference type="Pfam" id="PF00583">
    <property type="entry name" value="Acetyltransf_1"/>
    <property type="match status" value="1"/>
</dbReference>
<sequence>MYKKKEFTIRSLEIKDLLEVAFLCEVLGFAGSANEFEKRFQDFILFTHHQVRVAQSICDGNIIGFIHFFEAPSLLSCKTLEIGALVVEGNWRKQGVGKGLMLTAEQWARSKGCQSVLLATQTKRADAHQFYAKLGYEKELEAYFLRKIFKKIF</sequence>